<sequence>MTGWWEAVCMIAAVLAALVMFVGSVVLCFALAWLAAQLCRIACCIASDAIDGLRDRRRS</sequence>
<evidence type="ECO:0000256" key="1">
    <source>
        <dbReference type="SAM" id="Phobius"/>
    </source>
</evidence>
<gene>
    <name evidence="2" type="ORF">KH142_07115</name>
</gene>
<comment type="caution">
    <text evidence="2">The sequence shown here is derived from an EMBL/GenBank/DDBJ whole genome shotgun (WGS) entry which is preliminary data.</text>
</comment>
<feature type="transmembrane region" description="Helical" evidence="1">
    <location>
        <begin position="7"/>
        <end position="35"/>
    </location>
</feature>
<keyword evidence="1" id="KW-1133">Transmembrane helix</keyword>
<organism evidence="2 3">
    <name type="scientific">Slackia piriformis</name>
    <dbReference type="NCBI Taxonomy" id="626934"/>
    <lineage>
        <taxon>Bacteria</taxon>
        <taxon>Bacillati</taxon>
        <taxon>Actinomycetota</taxon>
        <taxon>Coriobacteriia</taxon>
        <taxon>Eggerthellales</taxon>
        <taxon>Eggerthellaceae</taxon>
        <taxon>Slackia</taxon>
    </lineage>
</organism>
<reference evidence="2" key="1">
    <citation type="submission" date="2021-02" db="EMBL/GenBank/DDBJ databases">
        <title>Infant gut strain persistence is associated with maternal origin, phylogeny, and functional potential including surface adhesion and iron acquisition.</title>
        <authorList>
            <person name="Lou Y.C."/>
        </authorList>
    </citation>
    <scope>NUCLEOTIDE SEQUENCE</scope>
    <source>
        <strain evidence="2">L2_039_000G1_dasL2_039_000G1_concoct_11</strain>
    </source>
</reference>
<name>A0A943UYV6_9ACTN</name>
<dbReference type="AlphaFoldDB" id="A0A943UYV6"/>
<evidence type="ECO:0000313" key="2">
    <source>
        <dbReference type="EMBL" id="MBS6941228.1"/>
    </source>
</evidence>
<keyword evidence="1" id="KW-0472">Membrane</keyword>
<dbReference type="EMBL" id="JAGZSV010000139">
    <property type="protein sequence ID" value="MBS6941228.1"/>
    <property type="molecule type" value="Genomic_DNA"/>
</dbReference>
<accession>A0A943UYV6</accession>
<dbReference type="Proteomes" id="UP000727506">
    <property type="component" value="Unassembled WGS sequence"/>
</dbReference>
<protein>
    <submittedName>
        <fullName evidence="2">Uncharacterized protein</fullName>
    </submittedName>
</protein>
<proteinExistence type="predicted"/>
<evidence type="ECO:0000313" key="3">
    <source>
        <dbReference type="Proteomes" id="UP000727506"/>
    </source>
</evidence>
<keyword evidence="1" id="KW-0812">Transmembrane</keyword>